<dbReference type="PANTHER" id="PTHR33107">
    <property type="entry name" value="KUNITZ TRYPSIN INHIBITOR 2"/>
    <property type="match status" value="1"/>
</dbReference>
<protein>
    <recommendedName>
        <fullName evidence="5">Miraculin</fullName>
    </recommendedName>
</protein>
<comment type="caution">
    <text evidence="3">The sequence shown here is derived from an EMBL/GenBank/DDBJ whole genome shotgun (WGS) entry which is preliminary data.</text>
</comment>
<accession>A0ABD2Z2T9</accession>
<sequence length="213" mass="23643">MMKMKTTQSIPLSFLLLSTNLLLGIANSVSHDVAVLDTNGKEVRPGDNYYIVPAERGKGGGVTLSNYCPYHVIQTLNEPTNGLPLKFSPVNRHERVVQLNTDINIKFIDFHGSKCKESKVWKFDANKQIPDGNYFVTTGGVEGQTGSQSLPNWFKIQKFEDAYKLEYCPSANLCNGPCVDQTIVCRDIGSVLHNGQRRLAVQPPALKVKFKKA</sequence>
<evidence type="ECO:0000313" key="4">
    <source>
        <dbReference type="Proteomes" id="UP001630127"/>
    </source>
</evidence>
<dbReference type="PROSITE" id="PS00283">
    <property type="entry name" value="SOYBEAN_KUNITZ"/>
    <property type="match status" value="1"/>
</dbReference>
<dbReference type="Proteomes" id="UP001630127">
    <property type="component" value="Unassembled WGS sequence"/>
</dbReference>
<dbReference type="PRINTS" id="PR00291">
    <property type="entry name" value="KUNITZINHBTR"/>
</dbReference>
<evidence type="ECO:0000256" key="2">
    <source>
        <dbReference type="SAM" id="SignalP"/>
    </source>
</evidence>
<gene>
    <name evidence="3" type="ORF">ACH5RR_025134</name>
</gene>
<dbReference type="PANTHER" id="PTHR33107:SF16">
    <property type="entry name" value="21 KDA SEED PROTEIN-LIKE"/>
    <property type="match status" value="1"/>
</dbReference>
<dbReference type="InterPro" id="IPR002160">
    <property type="entry name" value="Prot_inh_Kunz-lg"/>
</dbReference>
<dbReference type="Gene3D" id="2.80.10.50">
    <property type="match status" value="1"/>
</dbReference>
<dbReference type="EMBL" id="JBJUIK010000011">
    <property type="protein sequence ID" value="KAL3512417.1"/>
    <property type="molecule type" value="Genomic_DNA"/>
</dbReference>
<dbReference type="Pfam" id="PF00197">
    <property type="entry name" value="Kunitz_legume"/>
    <property type="match status" value="1"/>
</dbReference>
<evidence type="ECO:0000256" key="1">
    <source>
        <dbReference type="ARBA" id="ARBA00005440"/>
    </source>
</evidence>
<dbReference type="SUPFAM" id="SSF50386">
    <property type="entry name" value="STI-like"/>
    <property type="match status" value="1"/>
</dbReference>
<keyword evidence="4" id="KW-1185">Reference proteome</keyword>
<evidence type="ECO:0008006" key="5">
    <source>
        <dbReference type="Google" id="ProtNLM"/>
    </source>
</evidence>
<reference evidence="3 4" key="1">
    <citation type="submission" date="2024-11" db="EMBL/GenBank/DDBJ databases">
        <title>A near-complete genome assembly of Cinchona calisaya.</title>
        <authorList>
            <person name="Lian D.C."/>
            <person name="Zhao X.W."/>
            <person name="Wei L."/>
        </authorList>
    </citation>
    <scope>NUCLEOTIDE SEQUENCE [LARGE SCALE GENOMIC DNA]</scope>
    <source>
        <tissue evidence="3">Nenye</tissue>
    </source>
</reference>
<dbReference type="CDD" id="cd23375">
    <property type="entry name" value="beta-trefoil_STI_VvMLP-like"/>
    <property type="match status" value="1"/>
</dbReference>
<organism evidence="3 4">
    <name type="scientific">Cinchona calisaya</name>
    <dbReference type="NCBI Taxonomy" id="153742"/>
    <lineage>
        <taxon>Eukaryota</taxon>
        <taxon>Viridiplantae</taxon>
        <taxon>Streptophyta</taxon>
        <taxon>Embryophyta</taxon>
        <taxon>Tracheophyta</taxon>
        <taxon>Spermatophyta</taxon>
        <taxon>Magnoliopsida</taxon>
        <taxon>eudicotyledons</taxon>
        <taxon>Gunneridae</taxon>
        <taxon>Pentapetalae</taxon>
        <taxon>asterids</taxon>
        <taxon>lamiids</taxon>
        <taxon>Gentianales</taxon>
        <taxon>Rubiaceae</taxon>
        <taxon>Cinchonoideae</taxon>
        <taxon>Cinchoneae</taxon>
        <taxon>Cinchona</taxon>
    </lineage>
</organism>
<dbReference type="SMART" id="SM00452">
    <property type="entry name" value="STI"/>
    <property type="match status" value="1"/>
</dbReference>
<feature type="signal peptide" evidence="2">
    <location>
        <begin position="1"/>
        <end position="26"/>
    </location>
</feature>
<keyword evidence="2" id="KW-0732">Signal</keyword>
<dbReference type="AlphaFoldDB" id="A0ABD2Z2T9"/>
<evidence type="ECO:0000313" key="3">
    <source>
        <dbReference type="EMBL" id="KAL3512417.1"/>
    </source>
</evidence>
<feature type="chain" id="PRO_5044758769" description="Miraculin" evidence="2">
    <location>
        <begin position="27"/>
        <end position="213"/>
    </location>
</feature>
<proteinExistence type="inferred from homology"/>
<comment type="similarity">
    <text evidence="1">Belongs to the protease inhibitor I3 (leguminous Kunitz-type inhibitor) family.</text>
</comment>
<dbReference type="InterPro" id="IPR011065">
    <property type="entry name" value="Kunitz_inhibitor_STI-like_sf"/>
</dbReference>
<name>A0ABD2Z2T9_9GENT</name>